<organism evidence="1">
    <name type="scientific">uncultured marine thaumarchaeote KM3_67_E09</name>
    <dbReference type="NCBI Taxonomy" id="1456238"/>
    <lineage>
        <taxon>Archaea</taxon>
        <taxon>Nitrososphaerota</taxon>
        <taxon>environmental samples</taxon>
    </lineage>
</organism>
<accession>A0A075HKY7</accession>
<name>A0A075HKY7_9ARCH</name>
<protein>
    <recommendedName>
        <fullName evidence="2">Peptidase</fullName>
    </recommendedName>
</protein>
<evidence type="ECO:0008006" key="2">
    <source>
        <dbReference type="Google" id="ProtNLM"/>
    </source>
</evidence>
<dbReference type="AlphaFoldDB" id="A0A075HKY7"/>
<proteinExistence type="predicted"/>
<reference evidence="1" key="1">
    <citation type="journal article" date="2014" name="Genome Biol. Evol.">
        <title>Pangenome evidence for extensive interdomain horizontal transfer affecting lineage core and shell genes in uncultured planktonic thaumarchaeota and euryarchaeota.</title>
        <authorList>
            <person name="Deschamps P."/>
            <person name="Zivanovic Y."/>
            <person name="Moreira D."/>
            <person name="Rodriguez-Valera F."/>
            <person name="Lopez-Garcia P."/>
        </authorList>
    </citation>
    <scope>NUCLEOTIDE SEQUENCE</scope>
</reference>
<sequence length="138" mass="15387">MNSIPIELRILLLSIMVSFAMGVFVVSDVFAENAEFKIPDWVKKVAGLWHDDRIGDNTFLQTIKWLIENEIIILPTTDTEDKSSNEVPAWVKNNAGWWANDQIDDKTFLNGIQYLIEVGLIQIDMSERGGVGGGGGGY</sequence>
<evidence type="ECO:0000313" key="1">
    <source>
        <dbReference type="EMBL" id="AIF14638.1"/>
    </source>
</evidence>
<dbReference type="EMBL" id="KF901006">
    <property type="protein sequence ID" value="AIF14638.1"/>
    <property type="molecule type" value="Genomic_DNA"/>
</dbReference>